<name>A0AAU7X799_9HYPH</name>
<dbReference type="SUPFAM" id="SSF81301">
    <property type="entry name" value="Nucleotidyltransferase"/>
    <property type="match status" value="2"/>
</dbReference>
<dbReference type="Gene3D" id="3.30.460.10">
    <property type="entry name" value="Beta Polymerase, domain 2"/>
    <property type="match status" value="2"/>
</dbReference>
<dbReference type="AlphaFoldDB" id="A0AAU7X799"/>
<keyword evidence="2 7" id="KW-0548">Nucleotidyltransferase</keyword>
<protein>
    <recommendedName>
        <fullName evidence="7">Bifunctional glutamine synthetase adenylyltransferase/adenylyl-removing enzyme</fullName>
    </recommendedName>
    <alternativeName>
        <fullName evidence="7">ATP:glutamine synthetase adenylyltransferase</fullName>
    </alternativeName>
    <alternativeName>
        <fullName evidence="7">ATase</fullName>
    </alternativeName>
    <domain>
        <recommendedName>
            <fullName evidence="7">Glutamine synthetase adenylyl-L-tyrosine phosphorylase</fullName>
            <ecNumber evidence="7">2.7.7.89</ecNumber>
        </recommendedName>
        <alternativeName>
            <fullName evidence="7">Adenylyl removase</fullName>
            <shortName evidence="7">AR</shortName>
            <shortName evidence="7">AT-N</shortName>
        </alternativeName>
    </domain>
    <domain>
        <recommendedName>
            <fullName evidence="7">Glutamine synthetase adenylyl transferase</fullName>
            <ecNumber evidence="7">2.7.7.42</ecNumber>
        </recommendedName>
        <alternativeName>
            <fullName evidence="7">Adenylyl transferase</fullName>
            <shortName evidence="7">AT</shortName>
            <shortName evidence="7">AT-C</shortName>
        </alternativeName>
    </domain>
</protein>
<accession>A0AAU7X799</accession>
<dbReference type="EMBL" id="CP158568">
    <property type="protein sequence ID" value="XBY42856.1"/>
    <property type="molecule type" value="Genomic_DNA"/>
</dbReference>
<keyword evidence="4 7" id="KW-0067">ATP-binding</keyword>
<feature type="domain" description="Glutamate-ammonia ligase adenylyltransferase repeated" evidence="8">
    <location>
        <begin position="66"/>
        <end position="305"/>
    </location>
</feature>
<feature type="domain" description="Glutamate-ammonia ligase adenylyltransferase repeated" evidence="8">
    <location>
        <begin position="582"/>
        <end position="825"/>
    </location>
</feature>
<dbReference type="InterPro" id="IPR043519">
    <property type="entry name" value="NT_sf"/>
</dbReference>
<keyword evidence="5 7" id="KW-0460">Magnesium</keyword>
<dbReference type="GO" id="GO:0008882">
    <property type="term" value="F:[glutamate-ammonia-ligase] adenylyltransferase activity"/>
    <property type="evidence" value="ECO:0007669"/>
    <property type="project" value="UniProtKB-UniRule"/>
</dbReference>
<dbReference type="EC" id="2.7.7.42" evidence="7"/>
<dbReference type="GO" id="GO:0005829">
    <property type="term" value="C:cytosol"/>
    <property type="evidence" value="ECO:0007669"/>
    <property type="project" value="TreeGrafter"/>
</dbReference>
<reference evidence="10" key="1">
    <citation type="submission" date="2024-06" db="EMBL/GenBank/DDBJ databases">
        <title>Methylostella associata gen. nov., sp. nov., a novel Ancalomicrobiaceae-affiliated facultatively methylotrophic bacteria that feed on methanotrophs of the genus Methylococcus.</title>
        <authorList>
            <person name="Saltykova V."/>
            <person name="Danilova O.V."/>
            <person name="Oshkin I.Y."/>
            <person name="Belova S.E."/>
            <person name="Pimenov N.V."/>
            <person name="Dedysh S.N."/>
        </authorList>
    </citation>
    <scope>NUCLEOTIDE SEQUENCE</scope>
    <source>
        <strain evidence="10">S20</strain>
    </source>
</reference>
<keyword evidence="3 7" id="KW-0547">Nucleotide-binding</keyword>
<evidence type="ECO:0000256" key="5">
    <source>
        <dbReference type="ARBA" id="ARBA00022842"/>
    </source>
</evidence>
<evidence type="ECO:0000259" key="8">
    <source>
        <dbReference type="Pfam" id="PF03710"/>
    </source>
</evidence>
<dbReference type="PANTHER" id="PTHR30621">
    <property type="entry name" value="GLUTAMINE SYNTHETASE ADENYLYLTRANSFERASE"/>
    <property type="match status" value="1"/>
</dbReference>
<evidence type="ECO:0000256" key="6">
    <source>
        <dbReference type="ARBA" id="ARBA00023268"/>
    </source>
</evidence>
<dbReference type="GO" id="GO:0047388">
    <property type="term" value="F:[glutamine synthetase]-adenylyl-L-tyrosine phosphorylase activity"/>
    <property type="evidence" value="ECO:0007669"/>
    <property type="project" value="UniProtKB-EC"/>
</dbReference>
<keyword evidence="1 7" id="KW-0808">Transferase</keyword>
<proteinExistence type="inferred from homology"/>
<dbReference type="PANTHER" id="PTHR30621:SF0">
    <property type="entry name" value="BIFUNCTIONAL GLUTAMINE SYNTHETASE ADENYLYLTRANSFERASE_ADENYLYL-REMOVING ENZYME"/>
    <property type="match status" value="1"/>
</dbReference>
<organism evidence="10">
    <name type="scientific">Methyloraptor flagellatus</name>
    <dbReference type="NCBI Taxonomy" id="3162530"/>
    <lineage>
        <taxon>Bacteria</taxon>
        <taxon>Pseudomonadati</taxon>
        <taxon>Pseudomonadota</taxon>
        <taxon>Alphaproteobacteria</taxon>
        <taxon>Hyphomicrobiales</taxon>
        <taxon>Ancalomicrobiaceae</taxon>
        <taxon>Methyloraptor</taxon>
    </lineage>
</organism>
<dbReference type="HAMAP" id="MF_00802">
    <property type="entry name" value="GlnE"/>
    <property type="match status" value="1"/>
</dbReference>
<comment type="function">
    <text evidence="7">Involved in the regulation of glutamine synthetase GlnA, a key enzyme in the process to assimilate ammonia. When cellular nitrogen levels are high, the C-terminal adenylyl transferase (AT) inactivates GlnA by covalent transfer of an adenylyl group from ATP to specific tyrosine residue of GlnA, thus reducing its activity. Conversely, when nitrogen levels are low, the N-terminal adenylyl removase (AR) activates GlnA by removing the adenylyl group by phosphorolysis, increasing its activity. The regulatory region of GlnE binds the signal transduction protein PII (GlnB) which indicates the nitrogen status of the cell.</text>
</comment>
<comment type="catalytic activity">
    <reaction evidence="7">
        <text>[glutamine synthetase]-L-tyrosine + ATP = [glutamine synthetase]-O(4)-(5'-adenylyl)-L-tyrosine + diphosphate</text>
        <dbReference type="Rhea" id="RHEA:18589"/>
        <dbReference type="Rhea" id="RHEA-COMP:10660"/>
        <dbReference type="Rhea" id="RHEA-COMP:10661"/>
        <dbReference type="ChEBI" id="CHEBI:30616"/>
        <dbReference type="ChEBI" id="CHEBI:33019"/>
        <dbReference type="ChEBI" id="CHEBI:46858"/>
        <dbReference type="ChEBI" id="CHEBI:83624"/>
        <dbReference type="EC" id="2.7.7.42"/>
    </reaction>
</comment>
<evidence type="ECO:0000256" key="2">
    <source>
        <dbReference type="ARBA" id="ARBA00022695"/>
    </source>
</evidence>
<evidence type="ECO:0000256" key="7">
    <source>
        <dbReference type="HAMAP-Rule" id="MF_00802"/>
    </source>
</evidence>
<dbReference type="Gene3D" id="1.20.120.1510">
    <property type="match status" value="1"/>
</dbReference>
<evidence type="ECO:0000313" key="10">
    <source>
        <dbReference type="EMBL" id="XBY42856.1"/>
    </source>
</evidence>
<comment type="similarity">
    <text evidence="7">Belongs to the GlnE family.</text>
</comment>
<dbReference type="NCBIfam" id="NF010706">
    <property type="entry name" value="PRK14108.1"/>
    <property type="match status" value="1"/>
</dbReference>
<dbReference type="GO" id="GO:0000820">
    <property type="term" value="P:regulation of glutamine family amino acid metabolic process"/>
    <property type="evidence" value="ECO:0007669"/>
    <property type="project" value="UniProtKB-UniRule"/>
</dbReference>
<feature type="domain" description="PII-uridylyltransferase/Glutamine-synthetase adenylyltransferase" evidence="9">
    <location>
        <begin position="848"/>
        <end position="935"/>
    </location>
</feature>
<comment type="cofactor">
    <cofactor evidence="7">
        <name>Mg(2+)</name>
        <dbReference type="ChEBI" id="CHEBI:18420"/>
    </cofactor>
</comment>
<evidence type="ECO:0000256" key="4">
    <source>
        <dbReference type="ARBA" id="ARBA00022840"/>
    </source>
</evidence>
<dbReference type="CDD" id="cd05401">
    <property type="entry name" value="NT_GlnE_GlnD_like"/>
    <property type="match status" value="2"/>
</dbReference>
<sequence>MAVDRLSGSTATAALVDRLQRTITPKDRKAARAAFERVAERATGDAAGPWKALIDGDERVRPFLEGVFGSSPYLTSLAAADPLRVVRLLGEDPAATLDRLVAAPKTWAPDIDERDLMRRLRLLKQEAALAIAFADIGRVWTTLDVTDALTRIGDATLGAAVDFALREAAGRGKLELADPAEPSKASGYILLAMGKYGAHELNYSSDIDLIVLFDRDTARLADPDEATDLFVKITKRMVRIMNERTAEGYVFRVDLRLRPDPGATPIAMSLAAALQYYESMGQNWERAALIKARPAAGDLEAGWSFIREIAPFIWRKYFDFAAIQDVHSIKRQIHAHKGHGEIAIDGHNVKLGRGGIREVEFFVQTQQLIAGGRNPALRGRATLAMLDELVAHHWIEPQVRDDLAEAYVFLRDVEHRIQMVADEQTHVLPDDHDGVERIGRMMGFKSYKDFAAALRQRFETVQSHYARLFENAPELSSGTGNLVFTGDDDDPDTIETLVRLGFKNPSAVTAAIRAWHFGRYPATRSTVARERLTELTPILLEALAATDNADAAFLGFDRLVSRLPTGIQLFSILATNRPMLNLIAAILGAAPKLADTISRRPRVIDALLDPAFFDHLPSEAELDARLKLSLGEARGYEDLLDRARIFGQEQMVLIGVRILTGTVSVAQGGLAYATLAGVLVRNILAAVEAEIARVHGRMPSGRAVVVAMGKLGGREMTAASDLDLMLLYDFEDPEEMSDGDKPLMGAQYYARLTQRLIAALSAPTAEGIVYSVDFRLRPSGNKGPVATRLSSFEAYQTTEAWTWEHMALTRARVIAGPADFAARVETAIRDVLVRPRDRDKLRADVVEMRRMIEAEKGTKDPWDIKQVAGGLVDVEFIAQYLMLRHGAEAPATLSTNTAQALNRLADAGLLDRADAEILLPAVRLYHGLTQALRLAFDGAFAPKQAPRGLVDLLIRVGEMPDLNRLEAELRETEHAVRAVFERVVGRVGRAR</sequence>
<dbReference type="Gene3D" id="1.20.120.330">
    <property type="entry name" value="Nucleotidyltransferases domain 2"/>
    <property type="match status" value="2"/>
</dbReference>
<dbReference type="InterPro" id="IPR005190">
    <property type="entry name" value="GlnE_rpt_dom"/>
</dbReference>
<keyword evidence="6 7" id="KW-0511">Multifunctional enzyme</keyword>
<dbReference type="SUPFAM" id="SSF81593">
    <property type="entry name" value="Nucleotidyltransferase substrate binding subunit/domain"/>
    <property type="match status" value="2"/>
</dbReference>
<dbReference type="EC" id="2.7.7.89" evidence="7"/>
<feature type="region of interest" description="Adenylyl transferase" evidence="7">
    <location>
        <begin position="476"/>
        <end position="991"/>
    </location>
</feature>
<dbReference type="RefSeq" id="WP_407047957.1">
    <property type="nucleotide sequence ID" value="NZ_CP158568.1"/>
</dbReference>
<dbReference type="GO" id="GO:0005524">
    <property type="term" value="F:ATP binding"/>
    <property type="evidence" value="ECO:0007669"/>
    <property type="project" value="UniProtKB-UniRule"/>
</dbReference>
<dbReference type="InterPro" id="IPR013546">
    <property type="entry name" value="PII_UdlTrfase/GS_AdlTrfase"/>
</dbReference>
<comment type="catalytic activity">
    <reaction evidence="7">
        <text>[glutamine synthetase]-O(4)-(5'-adenylyl)-L-tyrosine + phosphate = [glutamine synthetase]-L-tyrosine + ADP</text>
        <dbReference type="Rhea" id="RHEA:43716"/>
        <dbReference type="Rhea" id="RHEA-COMP:10660"/>
        <dbReference type="Rhea" id="RHEA-COMP:10661"/>
        <dbReference type="ChEBI" id="CHEBI:43474"/>
        <dbReference type="ChEBI" id="CHEBI:46858"/>
        <dbReference type="ChEBI" id="CHEBI:83624"/>
        <dbReference type="ChEBI" id="CHEBI:456216"/>
        <dbReference type="EC" id="2.7.7.89"/>
    </reaction>
</comment>
<evidence type="ECO:0000256" key="3">
    <source>
        <dbReference type="ARBA" id="ARBA00022741"/>
    </source>
</evidence>
<dbReference type="KEGG" id="mflg:ABS361_12090"/>
<dbReference type="Pfam" id="PF03710">
    <property type="entry name" value="GlnE"/>
    <property type="match status" value="2"/>
</dbReference>
<feature type="region of interest" description="Adenylyl removase" evidence="7">
    <location>
        <begin position="1"/>
        <end position="472"/>
    </location>
</feature>
<evidence type="ECO:0000256" key="1">
    <source>
        <dbReference type="ARBA" id="ARBA00022679"/>
    </source>
</evidence>
<gene>
    <name evidence="7" type="primary">glnE</name>
    <name evidence="10" type="ORF">ABS361_12090</name>
</gene>
<dbReference type="NCBIfam" id="NF008292">
    <property type="entry name" value="PRK11072.1"/>
    <property type="match status" value="1"/>
</dbReference>
<dbReference type="InterPro" id="IPR023057">
    <property type="entry name" value="GlnE"/>
</dbReference>
<dbReference type="Pfam" id="PF08335">
    <property type="entry name" value="GlnD_UR_UTase"/>
    <property type="match status" value="2"/>
</dbReference>
<feature type="domain" description="PII-uridylyltransferase/Glutamine-synthetase adenylyltransferase" evidence="9">
    <location>
        <begin position="329"/>
        <end position="469"/>
    </location>
</feature>
<dbReference type="GO" id="GO:0000287">
    <property type="term" value="F:magnesium ion binding"/>
    <property type="evidence" value="ECO:0007669"/>
    <property type="project" value="UniProtKB-UniRule"/>
</dbReference>
<evidence type="ECO:0000259" key="9">
    <source>
        <dbReference type="Pfam" id="PF08335"/>
    </source>
</evidence>